<proteinExistence type="predicted"/>
<evidence type="ECO:0000256" key="1">
    <source>
        <dbReference type="ARBA" id="ARBA00004127"/>
    </source>
</evidence>
<evidence type="ECO:0000256" key="4">
    <source>
        <dbReference type="ARBA" id="ARBA00023136"/>
    </source>
</evidence>
<dbReference type="InterPro" id="IPR003807">
    <property type="entry name" value="DUF202"/>
</dbReference>
<dbReference type="EMBL" id="JAENHO010000011">
    <property type="protein sequence ID" value="MBL7259477.1"/>
    <property type="molecule type" value="Genomic_DNA"/>
</dbReference>
<comment type="caution">
    <text evidence="7">The sequence shown here is derived from an EMBL/GenBank/DDBJ whole genome shotgun (WGS) entry which is preliminary data.</text>
</comment>
<keyword evidence="2 5" id="KW-0812">Transmembrane</keyword>
<organism evidence="7 8">
    <name type="scientific">Paractinoplanes lichenicola</name>
    <dbReference type="NCBI Taxonomy" id="2802976"/>
    <lineage>
        <taxon>Bacteria</taxon>
        <taxon>Bacillati</taxon>
        <taxon>Actinomycetota</taxon>
        <taxon>Actinomycetes</taxon>
        <taxon>Micromonosporales</taxon>
        <taxon>Micromonosporaceae</taxon>
        <taxon>Paractinoplanes</taxon>
    </lineage>
</organism>
<reference evidence="7 8" key="1">
    <citation type="submission" date="2021-01" db="EMBL/GenBank/DDBJ databases">
        <title>Actinoplanes sp. nov. LDG1-01 isolated from lichen.</title>
        <authorList>
            <person name="Saeng-In P."/>
            <person name="Phongsopitanun W."/>
            <person name="Kanchanasin P."/>
            <person name="Yuki M."/>
            <person name="Kudo T."/>
            <person name="Ohkuma M."/>
            <person name="Tanasupawat S."/>
        </authorList>
    </citation>
    <scope>NUCLEOTIDE SEQUENCE [LARGE SCALE GENOMIC DNA]</scope>
    <source>
        <strain evidence="7 8">LDG1-01</strain>
    </source>
</reference>
<feature type="transmembrane region" description="Helical" evidence="5">
    <location>
        <begin position="15"/>
        <end position="35"/>
    </location>
</feature>
<feature type="transmembrane region" description="Helical" evidence="5">
    <location>
        <begin position="41"/>
        <end position="62"/>
    </location>
</feature>
<feature type="transmembrane region" description="Helical" evidence="5">
    <location>
        <begin position="83"/>
        <end position="105"/>
    </location>
</feature>
<evidence type="ECO:0000313" key="8">
    <source>
        <dbReference type="Proteomes" id="UP000598996"/>
    </source>
</evidence>
<gene>
    <name evidence="7" type="ORF">JKJ07_34690</name>
</gene>
<name>A0ABS1VYB6_9ACTN</name>
<dbReference type="RefSeq" id="WP_202996176.1">
    <property type="nucleotide sequence ID" value="NZ_JAENHO010000011.1"/>
</dbReference>
<evidence type="ECO:0000256" key="2">
    <source>
        <dbReference type="ARBA" id="ARBA00022692"/>
    </source>
</evidence>
<dbReference type="Pfam" id="PF02656">
    <property type="entry name" value="DUF202"/>
    <property type="match status" value="1"/>
</dbReference>
<evidence type="ECO:0000313" key="7">
    <source>
        <dbReference type="EMBL" id="MBL7259477.1"/>
    </source>
</evidence>
<keyword evidence="3 5" id="KW-1133">Transmembrane helix</keyword>
<evidence type="ECO:0000256" key="3">
    <source>
        <dbReference type="ARBA" id="ARBA00022989"/>
    </source>
</evidence>
<accession>A0ABS1VYB6</accession>
<evidence type="ECO:0000256" key="5">
    <source>
        <dbReference type="SAM" id="Phobius"/>
    </source>
</evidence>
<sequence length="106" mass="10649">MNADGGLQVERTILAWRRTAASVVVAAVVGARFLLPHLGGWSFLAAITASLAVLVIAAAALRRRVPPSDFPVAPSAAPQPARWLAAVALATAIGGLGVALAVFAAG</sequence>
<keyword evidence="8" id="KW-1185">Reference proteome</keyword>
<keyword evidence="4 5" id="KW-0472">Membrane</keyword>
<evidence type="ECO:0000259" key="6">
    <source>
        <dbReference type="Pfam" id="PF02656"/>
    </source>
</evidence>
<comment type="subcellular location">
    <subcellularLocation>
        <location evidence="1">Endomembrane system</location>
        <topology evidence="1">Multi-pass membrane protein</topology>
    </subcellularLocation>
</comment>
<dbReference type="Proteomes" id="UP000598996">
    <property type="component" value="Unassembled WGS sequence"/>
</dbReference>
<protein>
    <recommendedName>
        <fullName evidence="6">DUF202 domain-containing protein</fullName>
    </recommendedName>
</protein>
<feature type="domain" description="DUF202" evidence="6">
    <location>
        <begin position="6"/>
        <end position="63"/>
    </location>
</feature>